<feature type="compositionally biased region" description="Acidic residues" evidence="1">
    <location>
        <begin position="386"/>
        <end position="397"/>
    </location>
</feature>
<gene>
    <name evidence="2" type="ORF">EMCG_04646</name>
</gene>
<evidence type="ECO:0000313" key="2">
    <source>
        <dbReference type="EMBL" id="KKZ60719.1"/>
    </source>
</evidence>
<dbReference type="VEuPathDB" id="FungiDB:EMCG_04646"/>
<evidence type="ECO:0000256" key="1">
    <source>
        <dbReference type="SAM" id="MobiDB-lite"/>
    </source>
</evidence>
<dbReference type="AlphaFoldDB" id="A0A0G2IYM7"/>
<feature type="region of interest" description="Disordered" evidence="1">
    <location>
        <begin position="367"/>
        <end position="397"/>
    </location>
</feature>
<evidence type="ECO:0000313" key="3">
    <source>
        <dbReference type="Proteomes" id="UP000034164"/>
    </source>
</evidence>
<proteinExistence type="predicted"/>
<reference evidence="3" key="1">
    <citation type="journal article" date="2015" name="PLoS Genet.">
        <title>The dynamic genome and transcriptome of the human fungal pathogen Blastomyces and close relative Emmonsia.</title>
        <authorList>
            <person name="Munoz J.F."/>
            <person name="Gauthier G.M."/>
            <person name="Desjardins C.A."/>
            <person name="Gallo J.E."/>
            <person name="Holder J."/>
            <person name="Sullivan T.D."/>
            <person name="Marty A.J."/>
            <person name="Carmen J.C."/>
            <person name="Chen Z."/>
            <person name="Ding L."/>
            <person name="Gujja S."/>
            <person name="Magrini V."/>
            <person name="Misas E."/>
            <person name="Mitreva M."/>
            <person name="Priest M."/>
            <person name="Saif S."/>
            <person name="Whiston E.A."/>
            <person name="Young S."/>
            <person name="Zeng Q."/>
            <person name="Goldman W.E."/>
            <person name="Mardis E.R."/>
            <person name="Taylor J.W."/>
            <person name="McEwen J.G."/>
            <person name="Clay O.K."/>
            <person name="Klein B.S."/>
            <person name="Cuomo C.A."/>
        </authorList>
    </citation>
    <scope>NUCLEOTIDE SEQUENCE [LARGE SCALE GENOMIC DNA]</scope>
    <source>
        <strain evidence="3">UAMH 3008</strain>
    </source>
</reference>
<dbReference type="Proteomes" id="UP000034164">
    <property type="component" value="Unassembled WGS sequence"/>
</dbReference>
<accession>A0A0G2IYM7</accession>
<dbReference type="OrthoDB" id="3940621at2759"/>
<protein>
    <submittedName>
        <fullName evidence="2">Uncharacterized protein</fullName>
    </submittedName>
</protein>
<organism evidence="2 3">
    <name type="scientific">[Emmonsia] crescens</name>
    <dbReference type="NCBI Taxonomy" id="73230"/>
    <lineage>
        <taxon>Eukaryota</taxon>
        <taxon>Fungi</taxon>
        <taxon>Dikarya</taxon>
        <taxon>Ascomycota</taxon>
        <taxon>Pezizomycotina</taxon>
        <taxon>Eurotiomycetes</taxon>
        <taxon>Eurotiomycetidae</taxon>
        <taxon>Onygenales</taxon>
        <taxon>Ajellomycetaceae</taxon>
        <taxon>Emergomyces</taxon>
    </lineage>
</organism>
<name>A0A0G2IYM7_9EURO</name>
<comment type="caution">
    <text evidence="2">The sequence shown here is derived from an EMBL/GenBank/DDBJ whole genome shotgun (WGS) entry which is preliminary data.</text>
</comment>
<dbReference type="EMBL" id="LCZI01001494">
    <property type="protein sequence ID" value="KKZ60719.1"/>
    <property type="molecule type" value="Genomic_DNA"/>
</dbReference>
<sequence length="480" mass="55033">MAAMPNLGLFSRLPYELREQIWAELAPSLAQAKSKSSHNHKTDLSILRASHFLHNEIDEVIYRRCTLEFDIDPVYNRTSKLCTVFFRRKHRLLHHGGAANPLPASWTLNSVTSAKACGFGSIAFHKFNQVVVNIPSPDPNDMGELFCLWEKVHGLVSLFSGGTQIKNLLICLQERKSDGQNWVDNLEWPSKAYTPSPVHSTCRHDHDVPILPFCTLRNLMSLRVEAYSEEFAELMDWDAIDTMAKLVCDANGDSDSDSSNDEDKQSARAAVERKVAFEYYWMHALLWTYVDGGKTADIMRRETLREWARDGSEAVFEREIRRIMHAYPAFLSRQSTNVLRDMHCVSLCLDYAVQRPGVLMTARAAAAASSSTSSSPETTNEKNNDEDGEEVEGDEEQNGWKALFPTGLPVMMAGEFREVVGQMIVDQVYRDSIRREERHGSFDRLLRKWEHKCQRSIWWHLKRKVYRRLGVSMRYEGVYM</sequence>